<proteinExistence type="predicted"/>
<gene>
    <name evidence="1" type="ORF">G2W53_017514</name>
</gene>
<name>A0A834TQI6_9FABA</name>
<accession>A0A834TQI6</accession>
<organism evidence="1 2">
    <name type="scientific">Senna tora</name>
    <dbReference type="NCBI Taxonomy" id="362788"/>
    <lineage>
        <taxon>Eukaryota</taxon>
        <taxon>Viridiplantae</taxon>
        <taxon>Streptophyta</taxon>
        <taxon>Embryophyta</taxon>
        <taxon>Tracheophyta</taxon>
        <taxon>Spermatophyta</taxon>
        <taxon>Magnoliopsida</taxon>
        <taxon>eudicotyledons</taxon>
        <taxon>Gunneridae</taxon>
        <taxon>Pentapetalae</taxon>
        <taxon>rosids</taxon>
        <taxon>fabids</taxon>
        <taxon>Fabales</taxon>
        <taxon>Fabaceae</taxon>
        <taxon>Caesalpinioideae</taxon>
        <taxon>Cassia clade</taxon>
        <taxon>Senna</taxon>
    </lineage>
</organism>
<dbReference type="EMBL" id="JAAIUW010000006">
    <property type="protein sequence ID" value="KAF7826350.1"/>
    <property type="molecule type" value="Genomic_DNA"/>
</dbReference>
<comment type="caution">
    <text evidence="1">The sequence shown here is derived from an EMBL/GenBank/DDBJ whole genome shotgun (WGS) entry which is preliminary data.</text>
</comment>
<reference evidence="1" key="1">
    <citation type="submission" date="2020-09" db="EMBL/GenBank/DDBJ databases">
        <title>Genome-Enabled Discovery of Anthraquinone Biosynthesis in Senna tora.</title>
        <authorList>
            <person name="Kang S.-H."/>
            <person name="Pandey R.P."/>
            <person name="Lee C.-M."/>
            <person name="Sim J.-S."/>
            <person name="Jeong J.-T."/>
            <person name="Choi B.-S."/>
            <person name="Jung M."/>
            <person name="Ginzburg D."/>
            <person name="Zhao K."/>
            <person name="Won S.Y."/>
            <person name="Oh T.-J."/>
            <person name="Yu Y."/>
            <person name="Kim N.-H."/>
            <person name="Lee O.R."/>
            <person name="Lee T.-H."/>
            <person name="Bashyal P."/>
            <person name="Kim T.-S."/>
            <person name="Lee W.-H."/>
            <person name="Kawkins C."/>
            <person name="Kim C.-K."/>
            <person name="Kim J.S."/>
            <person name="Ahn B.O."/>
            <person name="Rhee S.Y."/>
            <person name="Sohng J.K."/>
        </authorList>
    </citation>
    <scope>NUCLEOTIDE SEQUENCE</scope>
    <source>
        <tissue evidence="1">Leaf</tissue>
    </source>
</reference>
<sequence length="100" mass="11682">MGLEVERWSWVVGVTVWWGMGEGLGVRFLGEMEERGINGRGRIEKRGRKGEWVGFGGGRGEFTVWRERRRGVRFWDWKGGWGHGGWGLVLRERTEGSRFW</sequence>
<evidence type="ECO:0000313" key="2">
    <source>
        <dbReference type="Proteomes" id="UP000634136"/>
    </source>
</evidence>
<dbReference type="Proteomes" id="UP000634136">
    <property type="component" value="Unassembled WGS sequence"/>
</dbReference>
<evidence type="ECO:0000313" key="1">
    <source>
        <dbReference type="EMBL" id="KAF7826350.1"/>
    </source>
</evidence>
<protein>
    <submittedName>
        <fullName evidence="1">Uncharacterized protein</fullName>
    </submittedName>
</protein>
<dbReference type="AlphaFoldDB" id="A0A834TQI6"/>
<keyword evidence="2" id="KW-1185">Reference proteome</keyword>